<gene>
    <name evidence="2" type="ORF">UFOPK1591_00849</name>
</gene>
<dbReference type="AlphaFoldDB" id="A0A6J6DHX8"/>
<keyword evidence="1" id="KW-0472">Membrane</keyword>
<accession>A0A6J6DHX8</accession>
<proteinExistence type="predicted"/>
<feature type="transmembrane region" description="Helical" evidence="1">
    <location>
        <begin position="151"/>
        <end position="169"/>
    </location>
</feature>
<keyword evidence="1" id="KW-0812">Transmembrane</keyword>
<sequence>MKLKTSLAAGAALTCAIIGALTPSAAFADSSASFSQATICPGESVTLTANGISDGSTVFLTNPEYFRVQYTGGQKSLSAGLTTGTSTWTYWSVYQGGSYTIEVITGGTFADATLGTVLTTTSLEVLTQCAAPAPGPEAEALPNTGASLQQSAAIAFGGAALAFGGVVLARRARSSKATR</sequence>
<dbReference type="EMBL" id="CAEZTD010000058">
    <property type="protein sequence ID" value="CAB4562836.1"/>
    <property type="molecule type" value="Genomic_DNA"/>
</dbReference>
<protein>
    <submittedName>
        <fullName evidence="2">Unannotated protein</fullName>
    </submittedName>
</protein>
<evidence type="ECO:0000256" key="1">
    <source>
        <dbReference type="SAM" id="Phobius"/>
    </source>
</evidence>
<evidence type="ECO:0000313" key="2">
    <source>
        <dbReference type="EMBL" id="CAB4562836.1"/>
    </source>
</evidence>
<dbReference type="NCBIfam" id="TIGR01167">
    <property type="entry name" value="LPXTG_anchor"/>
    <property type="match status" value="1"/>
</dbReference>
<reference evidence="2" key="1">
    <citation type="submission" date="2020-05" db="EMBL/GenBank/DDBJ databases">
        <authorList>
            <person name="Chiriac C."/>
            <person name="Salcher M."/>
            <person name="Ghai R."/>
            <person name="Kavagutti S V."/>
        </authorList>
    </citation>
    <scope>NUCLEOTIDE SEQUENCE</scope>
</reference>
<organism evidence="2">
    <name type="scientific">freshwater metagenome</name>
    <dbReference type="NCBI Taxonomy" id="449393"/>
    <lineage>
        <taxon>unclassified sequences</taxon>
        <taxon>metagenomes</taxon>
        <taxon>ecological metagenomes</taxon>
    </lineage>
</organism>
<name>A0A6J6DHX8_9ZZZZ</name>
<keyword evidence="1" id="KW-1133">Transmembrane helix</keyword>